<reference evidence="10" key="1">
    <citation type="submission" date="2016-08" db="EMBL/GenBank/DDBJ databases">
        <title>Discovery of first anaerobic lithoheterotrophic haloarchae widely represented in hypersaline habitats.</title>
        <authorList>
            <person name="Sorokin D.Y."/>
            <person name="Kublanov I.V."/>
            <person name="Roman P."/>
            <person name="Sinninghe Damste J.S."/>
            <person name="Golyshin P.N."/>
            <person name="Rojo D."/>
            <person name="Ciordia S."/>
            <person name="Mena Md.C."/>
            <person name="Ferrer M."/>
            <person name="Smedile F."/>
            <person name="Messina E."/>
            <person name="La Cono V."/>
            <person name="Yakimov M.M."/>
        </authorList>
    </citation>
    <scope>NUCLEOTIDE SEQUENCE [LARGE SCALE GENOMIC DNA]</scope>
    <source>
        <strain evidence="10">HSR6</strain>
    </source>
</reference>
<dbReference type="RefSeq" id="WP_071933002.1">
    <property type="nucleotide sequence ID" value="NZ_CP016804.1"/>
</dbReference>
<dbReference type="PANTHER" id="PTHR43652">
    <property type="entry name" value="BASIC AMINO ACID ANTIPORTER YFCC-RELATED"/>
    <property type="match status" value="1"/>
</dbReference>
<evidence type="ECO:0000256" key="5">
    <source>
        <dbReference type="ARBA" id="ARBA00022989"/>
    </source>
</evidence>
<evidence type="ECO:0000256" key="1">
    <source>
        <dbReference type="ARBA" id="ARBA00004141"/>
    </source>
</evidence>
<keyword evidence="2" id="KW-0813">Transport</keyword>
<feature type="domain" description="RCK C-terminal" evidence="8">
    <location>
        <begin position="217"/>
        <end position="303"/>
    </location>
</feature>
<proteinExistence type="predicted"/>
<dbReference type="GeneID" id="30417514"/>
<dbReference type="Proteomes" id="UP000186165">
    <property type="component" value="Chromosome"/>
</dbReference>
<dbReference type="EMBL" id="CP016804">
    <property type="protein sequence ID" value="APE95440.1"/>
    <property type="molecule type" value="Genomic_DNA"/>
</dbReference>
<dbReference type="PANTHER" id="PTHR43652:SF2">
    <property type="entry name" value="BASIC AMINO ACID ANTIPORTER YFCC-RELATED"/>
    <property type="match status" value="1"/>
</dbReference>
<accession>A0A1J1ACF6</accession>
<feature type="transmembrane region" description="Helical" evidence="7">
    <location>
        <begin position="148"/>
        <end position="169"/>
    </location>
</feature>
<feature type="domain" description="RCK C-terminal" evidence="8">
    <location>
        <begin position="313"/>
        <end position="397"/>
    </location>
</feature>
<sequence>MALPTLTTDVLVVFGLVGVAILFFVTDYVRPDVTALSVIVALVVLEPWTGVGAEQAFMGFANTATVTVAAMYMLSEGVHRTGVVRRLGAFITRIAQDSPSRMTQTTLVLAGGLAGVVNNTPVVAVLIPMVTDLADTYRISPSKLLLPLSYAAMLGGTLTLIGSSTILLASTISARLIDHPFSMFEFTHLGLLGLGVGIVYLSTIGQRLLPSRVAPSIDLIELFDLRTYVSRLYIRERSPLVGQTIVKATESLPINSDQQILEVVRDGDRYAAPGPDFVLEARDVIIVRADQETLRAAAPTLDLWQLPWMSVADRDRTVPAGIGTLVEVKVPNGSDLVGQAVGSLGARERYKATILAVQRNGEIIHEQFDDLVLERGDTLVFRTASGNVDVLRDTTNLILTAVAGSGKFEGTATGKVRANRAPVAVAIIAGVVLIAAFGLLSIAIAALGGVVAMIVTGVLEPDEAYEAISWNVIFLLAGMIPLGMALENSGGATWIAQLVAELAGLMPPVAVLLLFYVLAALLTNIILPNATVVLLIPIAIDVALAIGVNPFSFVLAVTFAASTSFLTPLGYQTNLMVFGPGGYEFSDFFRVGAPLQAILAVVTTLGIMLFWGL</sequence>
<keyword evidence="3 7" id="KW-0812">Transmembrane</keyword>
<dbReference type="KEGG" id="hhsr:HSR6_0988"/>
<feature type="transmembrane region" description="Helical" evidence="7">
    <location>
        <begin position="553"/>
        <end position="571"/>
    </location>
</feature>
<dbReference type="InterPro" id="IPR006037">
    <property type="entry name" value="RCK_C"/>
</dbReference>
<evidence type="ECO:0000256" key="2">
    <source>
        <dbReference type="ARBA" id="ARBA00022448"/>
    </source>
</evidence>
<dbReference type="AlphaFoldDB" id="A0A1J1ACF6"/>
<dbReference type="OrthoDB" id="21388at2157"/>
<evidence type="ECO:0000256" key="6">
    <source>
        <dbReference type="ARBA" id="ARBA00023136"/>
    </source>
</evidence>
<evidence type="ECO:0000313" key="10">
    <source>
        <dbReference type="Proteomes" id="UP000186165"/>
    </source>
</evidence>
<keyword evidence="5 7" id="KW-1133">Transmembrane helix</keyword>
<evidence type="ECO:0000313" key="9">
    <source>
        <dbReference type="EMBL" id="APE95440.1"/>
    </source>
</evidence>
<evidence type="ECO:0000256" key="7">
    <source>
        <dbReference type="SAM" id="Phobius"/>
    </source>
</evidence>
<dbReference type="Pfam" id="PF02080">
    <property type="entry name" value="TrkA_C"/>
    <property type="match status" value="2"/>
</dbReference>
<evidence type="ECO:0000256" key="3">
    <source>
        <dbReference type="ARBA" id="ARBA00022692"/>
    </source>
</evidence>
<dbReference type="InterPro" id="IPR036721">
    <property type="entry name" value="RCK_C_sf"/>
</dbReference>
<gene>
    <name evidence="9" type="ORF">HSR6_0988</name>
</gene>
<feature type="transmembrane region" description="Helical" evidence="7">
    <location>
        <begin position="6"/>
        <end position="26"/>
    </location>
</feature>
<dbReference type="InterPro" id="IPR051679">
    <property type="entry name" value="DASS-Related_Transporters"/>
</dbReference>
<feature type="transmembrane region" description="Helical" evidence="7">
    <location>
        <begin position="56"/>
        <end position="75"/>
    </location>
</feature>
<feature type="transmembrane region" description="Helical" evidence="7">
    <location>
        <begin position="423"/>
        <end position="455"/>
    </location>
</feature>
<dbReference type="PROSITE" id="PS01271">
    <property type="entry name" value="NA_SULFATE"/>
    <property type="match status" value="1"/>
</dbReference>
<keyword evidence="10" id="KW-1185">Reference proteome</keyword>
<feature type="transmembrane region" description="Helical" evidence="7">
    <location>
        <begin position="498"/>
        <end position="519"/>
    </location>
</feature>
<feature type="transmembrane region" description="Helical" evidence="7">
    <location>
        <begin position="467"/>
        <end position="486"/>
    </location>
</feature>
<dbReference type="GO" id="GO:0008324">
    <property type="term" value="F:monoatomic cation transmembrane transporter activity"/>
    <property type="evidence" value="ECO:0007669"/>
    <property type="project" value="InterPro"/>
</dbReference>
<dbReference type="Gene3D" id="3.30.70.1450">
    <property type="entry name" value="Regulator of K+ conductance, C-terminal domain"/>
    <property type="match status" value="2"/>
</dbReference>
<dbReference type="GO" id="GO:0006813">
    <property type="term" value="P:potassium ion transport"/>
    <property type="evidence" value="ECO:0007669"/>
    <property type="project" value="InterPro"/>
</dbReference>
<feature type="transmembrane region" description="Helical" evidence="7">
    <location>
        <begin position="591"/>
        <end position="611"/>
    </location>
</feature>
<dbReference type="InterPro" id="IPR031312">
    <property type="entry name" value="Na/sul_symport_CS"/>
</dbReference>
<feature type="transmembrane region" description="Helical" evidence="7">
    <location>
        <begin position="525"/>
        <end position="546"/>
    </location>
</feature>
<dbReference type="InterPro" id="IPR004680">
    <property type="entry name" value="Cit_transptr-like_dom"/>
</dbReference>
<dbReference type="PROSITE" id="PS51202">
    <property type="entry name" value="RCK_C"/>
    <property type="match status" value="2"/>
</dbReference>
<keyword evidence="4" id="KW-0677">Repeat</keyword>
<comment type="subcellular location">
    <subcellularLocation>
        <location evidence="1">Membrane</location>
        <topology evidence="1">Multi-pass membrane protein</topology>
    </subcellularLocation>
</comment>
<dbReference type="SUPFAM" id="SSF116726">
    <property type="entry name" value="TrkA C-terminal domain-like"/>
    <property type="match status" value="2"/>
</dbReference>
<feature type="transmembrane region" description="Helical" evidence="7">
    <location>
        <begin position="33"/>
        <end position="50"/>
    </location>
</feature>
<organism evidence="9 10">
    <name type="scientific">Halodesulfurarchaeum formicicum</name>
    <dbReference type="NCBI Taxonomy" id="1873524"/>
    <lineage>
        <taxon>Archaea</taxon>
        <taxon>Methanobacteriati</taxon>
        <taxon>Methanobacteriota</taxon>
        <taxon>Stenosarchaea group</taxon>
        <taxon>Halobacteria</taxon>
        <taxon>Halobacteriales</taxon>
        <taxon>Halobacteriaceae</taxon>
        <taxon>Halodesulfurarchaeum</taxon>
    </lineage>
</organism>
<name>A0A1J1ACF6_9EURY</name>
<dbReference type="Pfam" id="PF03600">
    <property type="entry name" value="CitMHS"/>
    <property type="match status" value="1"/>
</dbReference>
<keyword evidence="6 7" id="KW-0472">Membrane</keyword>
<evidence type="ECO:0000256" key="4">
    <source>
        <dbReference type="ARBA" id="ARBA00022737"/>
    </source>
</evidence>
<evidence type="ECO:0000259" key="8">
    <source>
        <dbReference type="PROSITE" id="PS51202"/>
    </source>
</evidence>
<protein>
    <submittedName>
        <fullName evidence="9">Citrate transporter</fullName>
    </submittedName>
</protein>
<dbReference type="GO" id="GO:0005886">
    <property type="term" value="C:plasma membrane"/>
    <property type="evidence" value="ECO:0007669"/>
    <property type="project" value="TreeGrafter"/>
</dbReference>